<accession>A0A9P9E6Z1</accession>
<dbReference type="AlphaFoldDB" id="A0A9P9E6Z1"/>
<feature type="domain" description="Heterokaryon incompatibility" evidence="2">
    <location>
        <begin position="55"/>
        <end position="224"/>
    </location>
</feature>
<reference evidence="3" key="1">
    <citation type="journal article" date="2021" name="Nat. Commun.">
        <title>Genetic determinants of endophytism in the Arabidopsis root mycobiome.</title>
        <authorList>
            <person name="Mesny F."/>
            <person name="Miyauchi S."/>
            <person name="Thiergart T."/>
            <person name="Pickel B."/>
            <person name="Atanasova L."/>
            <person name="Karlsson M."/>
            <person name="Huettel B."/>
            <person name="Barry K.W."/>
            <person name="Haridas S."/>
            <person name="Chen C."/>
            <person name="Bauer D."/>
            <person name="Andreopoulos W."/>
            <person name="Pangilinan J."/>
            <person name="LaButti K."/>
            <person name="Riley R."/>
            <person name="Lipzen A."/>
            <person name="Clum A."/>
            <person name="Drula E."/>
            <person name="Henrissat B."/>
            <person name="Kohler A."/>
            <person name="Grigoriev I.V."/>
            <person name="Martin F.M."/>
            <person name="Hacquard S."/>
        </authorList>
    </citation>
    <scope>NUCLEOTIDE SEQUENCE</scope>
    <source>
        <strain evidence="3">MPI-CAGE-CH-0243</strain>
    </source>
</reference>
<dbReference type="InterPro" id="IPR010730">
    <property type="entry name" value="HET"/>
</dbReference>
<keyword evidence="4" id="KW-1185">Reference proteome</keyword>
<keyword evidence="1" id="KW-0472">Membrane</keyword>
<name>A0A9P9E6Z1_9PLEO</name>
<protein>
    <submittedName>
        <fullName evidence="3">Heterokaryon incompatibility protein-domain-containing protein</fullName>
    </submittedName>
</protein>
<dbReference type="Pfam" id="PF06985">
    <property type="entry name" value="HET"/>
    <property type="match status" value="1"/>
</dbReference>
<gene>
    <name evidence="3" type="ORF">B0J11DRAFT_599804</name>
</gene>
<feature type="transmembrane region" description="Helical" evidence="1">
    <location>
        <begin position="501"/>
        <end position="527"/>
    </location>
</feature>
<dbReference type="InterPro" id="IPR052895">
    <property type="entry name" value="HetReg/Transcr_Mod"/>
</dbReference>
<organism evidence="3 4">
    <name type="scientific">Dendryphion nanum</name>
    <dbReference type="NCBI Taxonomy" id="256645"/>
    <lineage>
        <taxon>Eukaryota</taxon>
        <taxon>Fungi</taxon>
        <taxon>Dikarya</taxon>
        <taxon>Ascomycota</taxon>
        <taxon>Pezizomycotina</taxon>
        <taxon>Dothideomycetes</taxon>
        <taxon>Pleosporomycetidae</taxon>
        <taxon>Pleosporales</taxon>
        <taxon>Torulaceae</taxon>
        <taxon>Dendryphion</taxon>
    </lineage>
</organism>
<proteinExistence type="predicted"/>
<evidence type="ECO:0000313" key="3">
    <source>
        <dbReference type="EMBL" id="KAH7131811.1"/>
    </source>
</evidence>
<keyword evidence="1" id="KW-0812">Transmembrane</keyword>
<evidence type="ECO:0000256" key="1">
    <source>
        <dbReference type="SAM" id="Phobius"/>
    </source>
</evidence>
<dbReference type="Proteomes" id="UP000700596">
    <property type="component" value="Unassembled WGS sequence"/>
</dbReference>
<dbReference type="OrthoDB" id="2157530at2759"/>
<evidence type="ECO:0000259" key="2">
    <source>
        <dbReference type="Pfam" id="PF06985"/>
    </source>
</evidence>
<evidence type="ECO:0000313" key="4">
    <source>
        <dbReference type="Proteomes" id="UP000700596"/>
    </source>
</evidence>
<dbReference type="PANTHER" id="PTHR24148:SF80">
    <property type="entry name" value="HETEROKARYON INCOMPATIBILITY DOMAIN-CONTAINING PROTEIN"/>
    <property type="match status" value="1"/>
</dbReference>
<sequence>MSPTPPTSKVIPGFKHIPLQADGSTFRIVYLHPGDLNDQIECEFLEVPTFAEPNYSALSYTWGKPDVTAYVNCHGCNISIGGNLENAMRRIRDPDNIRAFWIDALCIDQNDEADEKSTQIPLMRRIYQRAPKVIIYLGEEYEGSEQIPTLCKNVLQAFGTIHNPVLSSSISLNSSAQWRSLSGNRILPKDYQKHGLPMPGSAEWKIFPRFICRPWFSRVWILQEVILSTSADIIFPDEVLNGGLSVNNYEGPMRSFVQIFFMEALGASKPDFVRWKCIDLFYLGRLALASLPHDYCYGLLGLSEELDHPDLRVDYTLSVEEVYCQFAKYFVRNGDGVKLLFNAANEQNLDLPSWVPDWSYRFVKQARVAPDPNSVSDEAAHSAASAYLSSIKLHPILPDVLIVRGIFVDVIELIGECHLSSIIANTNQSEVIQEAMISYSSPINERDLRAVSDCVVEISHLVRDDPSPAYPAEHEESIIWKTLICNTGAKFIRTEGLEDVVVYRFFLLLLMSTVGGLKGGLFLRALYDHCYDRRRGRTARGYIGQFSHHAQVGDIIFLPLGSAVPFSIRPKVNGTYRLVGECYLHGLMSGEAFFLKPYREESIEVS</sequence>
<keyword evidence="1" id="KW-1133">Transmembrane helix</keyword>
<dbReference type="EMBL" id="JAGMWT010000003">
    <property type="protein sequence ID" value="KAH7131811.1"/>
    <property type="molecule type" value="Genomic_DNA"/>
</dbReference>
<dbReference type="Pfam" id="PF26639">
    <property type="entry name" value="Het-6_barrel"/>
    <property type="match status" value="1"/>
</dbReference>
<comment type="caution">
    <text evidence="3">The sequence shown here is derived from an EMBL/GenBank/DDBJ whole genome shotgun (WGS) entry which is preliminary data.</text>
</comment>
<dbReference type="PANTHER" id="PTHR24148">
    <property type="entry name" value="ANKYRIN REPEAT DOMAIN-CONTAINING PROTEIN 39 HOMOLOG-RELATED"/>
    <property type="match status" value="1"/>
</dbReference>